<dbReference type="GO" id="GO:0016740">
    <property type="term" value="F:transferase activity"/>
    <property type="evidence" value="ECO:0007669"/>
    <property type="project" value="UniProtKB-KW"/>
</dbReference>
<keyword evidence="2" id="KW-1185">Reference proteome</keyword>
<gene>
    <name evidence="1" type="ORF">AAFH96_09195</name>
</gene>
<proteinExistence type="predicted"/>
<evidence type="ECO:0000313" key="2">
    <source>
        <dbReference type="Proteomes" id="UP001582793"/>
    </source>
</evidence>
<dbReference type="Gene3D" id="3.40.1080.10">
    <property type="entry name" value="Glutaconate Coenzyme A-transferase"/>
    <property type="match status" value="1"/>
</dbReference>
<protein>
    <submittedName>
        <fullName evidence="1">CoA-transferase</fullName>
        <ecNumber evidence="1">2.8.3.-</ecNumber>
    </submittedName>
</protein>
<dbReference type="EMBL" id="JBCGDC010000019">
    <property type="protein sequence ID" value="MFB6393281.1"/>
    <property type="molecule type" value="Genomic_DNA"/>
</dbReference>
<dbReference type="InterPro" id="IPR037171">
    <property type="entry name" value="NagB/RpiA_transferase-like"/>
</dbReference>
<dbReference type="SUPFAM" id="SSF100950">
    <property type="entry name" value="NagB/RpiA/CoA transferase-like"/>
    <property type="match status" value="1"/>
</dbReference>
<dbReference type="RefSeq" id="WP_375733836.1">
    <property type="nucleotide sequence ID" value="NZ_JBCGDC010000019.1"/>
</dbReference>
<comment type="caution">
    <text evidence="1">The sequence shown here is derived from an EMBL/GenBank/DDBJ whole genome shotgun (WGS) entry which is preliminary data.</text>
</comment>
<dbReference type="Gene3D" id="3.30.30.40">
    <property type="match status" value="1"/>
</dbReference>
<reference evidence="1 2" key="1">
    <citation type="submission" date="2024-04" db="EMBL/GenBank/DDBJ databases">
        <title>Polymorphospora sp. isolated from Baiyangdian Lake in Xiong'an New Area.</title>
        <authorList>
            <person name="Zhang X."/>
            <person name="Liu J."/>
        </authorList>
    </citation>
    <scope>NUCLEOTIDE SEQUENCE [LARGE SCALE GENOMIC DNA]</scope>
    <source>
        <strain evidence="1 2">2-325</strain>
    </source>
</reference>
<dbReference type="Proteomes" id="UP001582793">
    <property type="component" value="Unassembled WGS sequence"/>
</dbReference>
<keyword evidence="1" id="KW-0808">Transferase</keyword>
<dbReference type="SMART" id="SM00882">
    <property type="entry name" value="CoA_trans"/>
    <property type="match status" value="1"/>
</dbReference>
<accession>A0ABV5CN97</accession>
<organism evidence="1 2">
    <name type="scientific">Polymorphospora lycopeni</name>
    <dbReference type="NCBI Taxonomy" id="3140240"/>
    <lineage>
        <taxon>Bacteria</taxon>
        <taxon>Bacillati</taxon>
        <taxon>Actinomycetota</taxon>
        <taxon>Actinomycetes</taxon>
        <taxon>Micromonosporales</taxon>
        <taxon>Micromonosporaceae</taxon>
        <taxon>Polymorphospora</taxon>
    </lineage>
</organism>
<dbReference type="EC" id="2.8.3.-" evidence="1"/>
<name>A0ABV5CN97_9ACTN</name>
<evidence type="ECO:0000313" key="1">
    <source>
        <dbReference type="EMBL" id="MFB6393281.1"/>
    </source>
</evidence>
<dbReference type="Pfam" id="PF01144">
    <property type="entry name" value="CoA_trans"/>
    <property type="match status" value="1"/>
</dbReference>
<dbReference type="InterPro" id="IPR004165">
    <property type="entry name" value="CoA_trans_fam_I"/>
</dbReference>
<sequence length="304" mass="33127">MPRRVPRMSMRELVADLVPDGQQLLIGGFAFGDPMALAHEIVRQRRTGLDVLKTSGGVLVDLLVGAGCVAELAFCHVWNSVGPEPAHAFRRAVEGGHPNRPAIEELSFGAMTMGLAAGALGLPFMPTTPVTLSGHDLVRRRWPDKLGTVTSPFGDHELVSVARAITPRIGIFHVQRVDEFGNGQVFGPTAELRYAIGACERIVLVAEEVVATEVVRERPELTVVPGFAVEAVVVEPWAAHPTDSSGYYRRDLDHHIDYGAATATVEGFEDYVRDWIDGTDDHPGFLARLGGDRLAALALRDRWW</sequence>